<dbReference type="PANTHER" id="PTHR24404:SF114">
    <property type="entry name" value="KLUMPFUSS, ISOFORM B-RELATED"/>
    <property type="match status" value="1"/>
</dbReference>
<dbReference type="PROSITE" id="PS50157">
    <property type="entry name" value="ZINC_FINGER_C2H2_2"/>
    <property type="match status" value="3"/>
</dbReference>
<keyword evidence="7" id="KW-0539">Nucleus</keyword>
<reference evidence="10 11" key="1">
    <citation type="submission" date="2024-08" db="EMBL/GenBank/DDBJ databases">
        <authorList>
            <person name="Cucini C."/>
            <person name="Frati F."/>
        </authorList>
    </citation>
    <scope>NUCLEOTIDE SEQUENCE [LARGE SCALE GENOMIC DNA]</scope>
</reference>
<dbReference type="InterPro" id="IPR050589">
    <property type="entry name" value="Ikaros_C2H2-ZF"/>
</dbReference>
<keyword evidence="11" id="KW-1185">Reference proteome</keyword>
<evidence type="ECO:0000313" key="10">
    <source>
        <dbReference type="EMBL" id="CAL8128393.1"/>
    </source>
</evidence>
<feature type="domain" description="C2H2-type" evidence="9">
    <location>
        <begin position="121"/>
        <end position="149"/>
    </location>
</feature>
<feature type="domain" description="C2H2-type" evidence="9">
    <location>
        <begin position="90"/>
        <end position="118"/>
    </location>
</feature>
<dbReference type="Pfam" id="PF00096">
    <property type="entry name" value="zf-C2H2"/>
    <property type="match status" value="2"/>
</dbReference>
<sequence length="187" mass="21931">MLKKHKKKLTKKYQCEHCKLRFHLEKTLITHSETCLKNPKNCIFTKNRNGKLVKMVRCNTCGNFVRPLTMQKHLASHNEIDERQKERQRVTCETCGISFASYQGLQRHVNVIHKKMKPGRSQCEFCGKLYQRKSELKKHVEVIYKGVDVKVICDVCGKVLANRVCYLSHLRNHKEGKKKICLPPLRQ</sequence>
<keyword evidence="5" id="KW-0862">Zinc</keyword>
<feature type="domain" description="C2H2-type" evidence="9">
    <location>
        <begin position="151"/>
        <end position="178"/>
    </location>
</feature>
<comment type="caution">
    <text evidence="10">The sequence shown here is derived from an EMBL/GenBank/DDBJ whole genome shotgun (WGS) entry which is preliminary data.</text>
</comment>
<keyword evidence="4 8" id="KW-0863">Zinc-finger</keyword>
<evidence type="ECO:0000259" key="9">
    <source>
        <dbReference type="PROSITE" id="PS50157"/>
    </source>
</evidence>
<dbReference type="InterPro" id="IPR013087">
    <property type="entry name" value="Znf_C2H2_type"/>
</dbReference>
<dbReference type="PANTHER" id="PTHR24404">
    <property type="entry name" value="ZINC FINGER PROTEIN"/>
    <property type="match status" value="1"/>
</dbReference>
<organism evidence="10 11">
    <name type="scientific">Orchesella dallaii</name>
    <dbReference type="NCBI Taxonomy" id="48710"/>
    <lineage>
        <taxon>Eukaryota</taxon>
        <taxon>Metazoa</taxon>
        <taxon>Ecdysozoa</taxon>
        <taxon>Arthropoda</taxon>
        <taxon>Hexapoda</taxon>
        <taxon>Collembola</taxon>
        <taxon>Entomobryomorpha</taxon>
        <taxon>Entomobryoidea</taxon>
        <taxon>Orchesellidae</taxon>
        <taxon>Orchesellinae</taxon>
        <taxon>Orchesella</taxon>
    </lineage>
</organism>
<evidence type="ECO:0000313" key="11">
    <source>
        <dbReference type="Proteomes" id="UP001642540"/>
    </source>
</evidence>
<dbReference type="InterPro" id="IPR036236">
    <property type="entry name" value="Znf_C2H2_sf"/>
</dbReference>
<proteinExistence type="predicted"/>
<gene>
    <name evidence="10" type="ORF">ODALV1_LOCUS22214</name>
</gene>
<protein>
    <recommendedName>
        <fullName evidence="9">C2H2-type domain-containing protein</fullName>
    </recommendedName>
</protein>
<accession>A0ABP1RHF9</accession>
<name>A0ABP1RHF9_9HEXA</name>
<keyword evidence="6" id="KW-0238">DNA-binding</keyword>
<evidence type="ECO:0000256" key="4">
    <source>
        <dbReference type="ARBA" id="ARBA00022771"/>
    </source>
</evidence>
<keyword evidence="3" id="KW-0677">Repeat</keyword>
<dbReference type="EMBL" id="CAXLJM020000075">
    <property type="protein sequence ID" value="CAL8128393.1"/>
    <property type="molecule type" value="Genomic_DNA"/>
</dbReference>
<dbReference type="Proteomes" id="UP001642540">
    <property type="component" value="Unassembled WGS sequence"/>
</dbReference>
<evidence type="ECO:0000256" key="6">
    <source>
        <dbReference type="ARBA" id="ARBA00023125"/>
    </source>
</evidence>
<evidence type="ECO:0000256" key="5">
    <source>
        <dbReference type="ARBA" id="ARBA00022833"/>
    </source>
</evidence>
<evidence type="ECO:0000256" key="7">
    <source>
        <dbReference type="ARBA" id="ARBA00023242"/>
    </source>
</evidence>
<evidence type="ECO:0000256" key="1">
    <source>
        <dbReference type="ARBA" id="ARBA00004123"/>
    </source>
</evidence>
<dbReference type="SMART" id="SM00355">
    <property type="entry name" value="ZnF_C2H2"/>
    <property type="match status" value="5"/>
</dbReference>
<evidence type="ECO:0000256" key="2">
    <source>
        <dbReference type="ARBA" id="ARBA00022723"/>
    </source>
</evidence>
<comment type="subcellular location">
    <subcellularLocation>
        <location evidence="1">Nucleus</location>
    </subcellularLocation>
</comment>
<dbReference type="PROSITE" id="PS00028">
    <property type="entry name" value="ZINC_FINGER_C2H2_1"/>
    <property type="match status" value="2"/>
</dbReference>
<evidence type="ECO:0000256" key="3">
    <source>
        <dbReference type="ARBA" id="ARBA00022737"/>
    </source>
</evidence>
<dbReference type="SUPFAM" id="SSF57667">
    <property type="entry name" value="beta-beta-alpha zinc fingers"/>
    <property type="match status" value="1"/>
</dbReference>
<evidence type="ECO:0000256" key="8">
    <source>
        <dbReference type="PROSITE-ProRule" id="PRU00042"/>
    </source>
</evidence>
<keyword evidence="2" id="KW-0479">Metal-binding</keyword>
<dbReference type="Gene3D" id="3.30.160.60">
    <property type="entry name" value="Classic Zinc Finger"/>
    <property type="match status" value="2"/>
</dbReference>